<dbReference type="RefSeq" id="WP_121977794.1">
    <property type="nucleotide sequence ID" value="NZ_JBHTLH010000005.1"/>
</dbReference>
<accession>A0ABW3PJQ5</accession>
<evidence type="ECO:0000313" key="2">
    <source>
        <dbReference type="EMBL" id="MFD1124193.1"/>
    </source>
</evidence>
<gene>
    <name evidence="2" type="ORF">ACFQ22_02290</name>
</gene>
<protein>
    <submittedName>
        <fullName evidence="2">Uncharacterized protein</fullName>
    </submittedName>
</protein>
<evidence type="ECO:0000256" key="1">
    <source>
        <dbReference type="SAM" id="MobiDB-lite"/>
    </source>
</evidence>
<organism evidence="2 3">
    <name type="scientific">Lentilactobacillus raoultii</name>
    <dbReference type="NCBI Taxonomy" id="1987503"/>
    <lineage>
        <taxon>Bacteria</taxon>
        <taxon>Bacillati</taxon>
        <taxon>Bacillota</taxon>
        <taxon>Bacilli</taxon>
        <taxon>Lactobacillales</taxon>
        <taxon>Lactobacillaceae</taxon>
        <taxon>Lentilactobacillus</taxon>
    </lineage>
</organism>
<comment type="caution">
    <text evidence="2">The sequence shown here is derived from an EMBL/GenBank/DDBJ whole genome shotgun (WGS) entry which is preliminary data.</text>
</comment>
<name>A0ABW3PJQ5_9LACO</name>
<sequence>MTSDHSKAEKELKQSLEDTSEKQESKGKVDVPNQEATDKDKAGAPAWNDESPDTEFNDPRKSDT</sequence>
<keyword evidence="3" id="KW-1185">Reference proteome</keyword>
<evidence type="ECO:0000313" key="3">
    <source>
        <dbReference type="Proteomes" id="UP001597156"/>
    </source>
</evidence>
<proteinExistence type="predicted"/>
<dbReference type="EMBL" id="JBHTLH010000005">
    <property type="protein sequence ID" value="MFD1124193.1"/>
    <property type="molecule type" value="Genomic_DNA"/>
</dbReference>
<feature type="compositionally biased region" description="Basic and acidic residues" evidence="1">
    <location>
        <begin position="1"/>
        <end position="29"/>
    </location>
</feature>
<dbReference type="Proteomes" id="UP001597156">
    <property type="component" value="Unassembled WGS sequence"/>
</dbReference>
<reference evidence="3" key="1">
    <citation type="journal article" date="2019" name="Int. J. Syst. Evol. Microbiol.">
        <title>The Global Catalogue of Microorganisms (GCM) 10K type strain sequencing project: providing services to taxonomists for standard genome sequencing and annotation.</title>
        <authorList>
            <consortium name="The Broad Institute Genomics Platform"/>
            <consortium name="The Broad Institute Genome Sequencing Center for Infectious Disease"/>
            <person name="Wu L."/>
            <person name="Ma J."/>
        </authorList>
    </citation>
    <scope>NUCLEOTIDE SEQUENCE [LARGE SCALE GENOMIC DNA]</scope>
    <source>
        <strain evidence="3">CCUG 71848</strain>
    </source>
</reference>
<feature type="region of interest" description="Disordered" evidence="1">
    <location>
        <begin position="1"/>
        <end position="64"/>
    </location>
</feature>